<feature type="compositionally biased region" description="Gly residues" evidence="3">
    <location>
        <begin position="548"/>
        <end position="582"/>
    </location>
</feature>
<comment type="caution">
    <text evidence="4">The sequence shown here is derived from an EMBL/GenBank/DDBJ whole genome shotgun (WGS) entry which is preliminary data.</text>
</comment>
<organism evidence="4 5">
    <name type="scientific">Taenia crassiceps</name>
    <dbReference type="NCBI Taxonomy" id="6207"/>
    <lineage>
        <taxon>Eukaryota</taxon>
        <taxon>Metazoa</taxon>
        <taxon>Spiralia</taxon>
        <taxon>Lophotrochozoa</taxon>
        <taxon>Platyhelminthes</taxon>
        <taxon>Cestoda</taxon>
        <taxon>Eucestoda</taxon>
        <taxon>Cyclophyllidea</taxon>
        <taxon>Taeniidae</taxon>
        <taxon>Taenia</taxon>
    </lineage>
</organism>
<dbReference type="SMART" id="SM00173">
    <property type="entry name" value="RAS"/>
    <property type="match status" value="1"/>
</dbReference>
<keyword evidence="2" id="KW-0597">Phosphoprotein</keyword>
<feature type="region of interest" description="Disordered" evidence="3">
    <location>
        <begin position="520"/>
        <end position="539"/>
    </location>
</feature>
<dbReference type="InterPro" id="IPR001806">
    <property type="entry name" value="Small_GTPase"/>
</dbReference>
<feature type="region of interest" description="Disordered" evidence="3">
    <location>
        <begin position="212"/>
        <end position="255"/>
    </location>
</feature>
<feature type="compositionally biased region" description="Low complexity" evidence="3">
    <location>
        <begin position="288"/>
        <end position="305"/>
    </location>
</feature>
<feature type="compositionally biased region" description="Basic residues" evidence="3">
    <location>
        <begin position="218"/>
        <end position="229"/>
    </location>
</feature>
<keyword evidence="5" id="KW-1185">Reference proteome</keyword>
<protein>
    <submittedName>
        <fullName evidence="4">GTP-binding protein REM 1</fullName>
    </submittedName>
</protein>
<evidence type="ECO:0000256" key="1">
    <source>
        <dbReference type="ARBA" id="ARBA00008846"/>
    </source>
</evidence>
<dbReference type="Gene3D" id="3.40.50.300">
    <property type="entry name" value="P-loop containing nucleotide triphosphate hydrolases"/>
    <property type="match status" value="1"/>
</dbReference>
<reference evidence="4 5" key="1">
    <citation type="journal article" date="2022" name="Front. Cell. Infect. Microbiol.">
        <title>The Genomes of Two Strains of Taenia crassiceps the Animal Model for the Study of Human Cysticercosis.</title>
        <authorList>
            <person name="Bobes R.J."/>
            <person name="Estrada K."/>
            <person name="Rios-Valencia D.G."/>
            <person name="Calderon-Gallegos A."/>
            <person name="de la Torre P."/>
            <person name="Carrero J.C."/>
            <person name="Sanchez-Flores A."/>
            <person name="Laclette J.P."/>
        </authorList>
    </citation>
    <scope>NUCLEOTIDE SEQUENCE [LARGE SCALE GENOMIC DNA]</scope>
    <source>
        <strain evidence="4">WFUcys</strain>
    </source>
</reference>
<dbReference type="PANTHER" id="PTHR45775">
    <property type="entry name" value="RAD, GEM/KIR FAMILY MEMBER 2, ISOFORM C"/>
    <property type="match status" value="1"/>
</dbReference>
<dbReference type="PRINTS" id="PR00449">
    <property type="entry name" value="RASTRNSFRMNG"/>
</dbReference>
<dbReference type="SMART" id="SM00175">
    <property type="entry name" value="RAB"/>
    <property type="match status" value="1"/>
</dbReference>
<comment type="similarity">
    <text evidence="1">Belongs to the small GTPase superfamily. RGK family.</text>
</comment>
<feature type="region of interest" description="Disordered" evidence="3">
    <location>
        <begin position="546"/>
        <end position="593"/>
    </location>
</feature>
<name>A0ABR4Q178_9CEST</name>
<feature type="region of interest" description="Disordered" evidence="3">
    <location>
        <begin position="66"/>
        <end position="118"/>
    </location>
</feature>
<dbReference type="PANTHER" id="PTHR45775:SF6">
    <property type="entry name" value="RAD, GEM_KIR FAMILY MEMBER 2, ISOFORM C"/>
    <property type="match status" value="1"/>
</dbReference>
<feature type="region of interest" description="Disordered" evidence="3">
    <location>
        <begin position="132"/>
        <end position="151"/>
    </location>
</feature>
<proteinExistence type="inferred from homology"/>
<dbReference type="PROSITE" id="PS51421">
    <property type="entry name" value="RAS"/>
    <property type="match status" value="1"/>
</dbReference>
<dbReference type="PROSITE" id="PS51419">
    <property type="entry name" value="RAB"/>
    <property type="match status" value="1"/>
</dbReference>
<dbReference type="Proteomes" id="UP001651158">
    <property type="component" value="Unassembled WGS sequence"/>
</dbReference>
<evidence type="ECO:0000256" key="3">
    <source>
        <dbReference type="SAM" id="MobiDB-lite"/>
    </source>
</evidence>
<feature type="compositionally biased region" description="Low complexity" evidence="3">
    <location>
        <begin position="80"/>
        <end position="93"/>
    </location>
</feature>
<evidence type="ECO:0000256" key="2">
    <source>
        <dbReference type="ARBA" id="ARBA00022553"/>
    </source>
</evidence>
<accession>A0ABR4Q178</accession>
<dbReference type="InterPro" id="IPR027417">
    <property type="entry name" value="P-loop_NTPase"/>
</dbReference>
<dbReference type="EMBL" id="JAKROA010000018">
    <property type="protein sequence ID" value="KAL5103428.1"/>
    <property type="molecule type" value="Genomic_DNA"/>
</dbReference>
<dbReference type="InterPro" id="IPR051641">
    <property type="entry name" value="RGK_GTP-binding_reg"/>
</dbReference>
<dbReference type="Pfam" id="PF00071">
    <property type="entry name" value="Ras"/>
    <property type="match status" value="1"/>
</dbReference>
<gene>
    <name evidence="4" type="ORF">TcWFU_008760</name>
</gene>
<feature type="compositionally biased region" description="Low complexity" evidence="3">
    <location>
        <begin position="241"/>
        <end position="251"/>
    </location>
</feature>
<dbReference type="SUPFAM" id="SSF52540">
    <property type="entry name" value="P-loop containing nucleoside triphosphate hydrolases"/>
    <property type="match status" value="1"/>
</dbReference>
<feature type="compositionally biased region" description="Polar residues" evidence="3">
    <location>
        <begin position="106"/>
        <end position="118"/>
    </location>
</feature>
<evidence type="ECO:0000313" key="4">
    <source>
        <dbReference type="EMBL" id="KAL5103428.1"/>
    </source>
</evidence>
<sequence length="624" mass="67304">MTTLGNEEAWKGIFSFDHRKSNATTTTTGAVDTGEQRDRLRRAYSTRRILPNVQVSEAALSRARSLRIPAKRRNPMEGVRSSSRTTTNSSSSSEVTQRTHRPPSVGGQSRGSLQKYRQSSIAASSAAAAVTTTTTTTGGSPLFPRLSPNLSHRGETRYQRMRRQLPCTVVLPNNSNEDKEEVESVASTFDDFDYFCSISYSPNSKVAPNYSVETTQTRRQRMRGRRSHSMLHSNESVVDYPTPSTSFPTPSSREDHVVDKRTFSRTLTTYYQDAVEDLTPKRMSGNASRNNSSVSLTQSSRTSYSPGRLPITPQAPPHLPSGSGGSPLGAAISQEALDADDPDLVEFKVQVVGSPSVGKSTICQRLASLNGGDGDDFSEDAYDDLQTLSVKATLDGKVFNVGFAETVIYAAEDAMNIEIQECVDAFVVVYAIDDDSTFEFAKRVLQVLRESIRDNSLPPAGFILVGNKSDLVRGREVPTDEGNQFAASQKAKFIEVSAVLDHKILDLLLTIITHLRELEEAKAHRPKRPPTNELWGTSRKIAVKMAASGGGGSSGDSGGGEGAGGGGSGGTGCSSGLGGDGGSDALCRPSKKPAKKEIVKFFKKHFSKSVIEDSMYARGASNDN</sequence>
<evidence type="ECO:0000313" key="5">
    <source>
        <dbReference type="Proteomes" id="UP001651158"/>
    </source>
</evidence>
<feature type="region of interest" description="Disordered" evidence="3">
    <location>
        <begin position="280"/>
        <end position="330"/>
    </location>
</feature>